<evidence type="ECO:0000313" key="2">
    <source>
        <dbReference type="Proteomes" id="UP001500782"/>
    </source>
</evidence>
<evidence type="ECO:0000313" key="1">
    <source>
        <dbReference type="EMBL" id="GAA0336601.1"/>
    </source>
</evidence>
<protein>
    <recommendedName>
        <fullName evidence="3">DUF4406 domain-containing protein</fullName>
    </recommendedName>
</protein>
<dbReference type="Proteomes" id="UP001500782">
    <property type="component" value="Unassembled WGS sequence"/>
</dbReference>
<evidence type="ECO:0008006" key="3">
    <source>
        <dbReference type="Google" id="ProtNLM"/>
    </source>
</evidence>
<dbReference type="EMBL" id="BAAADJ010000047">
    <property type="protein sequence ID" value="GAA0336601.1"/>
    <property type="molecule type" value="Genomic_DNA"/>
</dbReference>
<organism evidence="1 2">
    <name type="scientific">Bacillus carboniphilus</name>
    <dbReference type="NCBI Taxonomy" id="86663"/>
    <lineage>
        <taxon>Bacteria</taxon>
        <taxon>Bacillati</taxon>
        <taxon>Bacillota</taxon>
        <taxon>Bacilli</taxon>
        <taxon>Bacillales</taxon>
        <taxon>Bacillaceae</taxon>
        <taxon>Bacillus</taxon>
    </lineage>
</organism>
<sequence length="108" mass="12466">MKVITLCGSTKFKEQFEKANAYLTLQGNIVISLGFFEQSEGIEITKEQAELFEKIHFEKINMSDEIFVIDVNGYIGESTRKEIEYAKQHGKSIRYLSHSVLNKRNQLC</sequence>
<dbReference type="RefSeq" id="WP_343800199.1">
    <property type="nucleotide sequence ID" value="NZ_BAAADJ010000047.1"/>
</dbReference>
<comment type="caution">
    <text evidence="1">The sequence shown here is derived from an EMBL/GenBank/DDBJ whole genome shotgun (WGS) entry which is preliminary data.</text>
</comment>
<gene>
    <name evidence="1" type="ORF">GCM10008967_28710</name>
</gene>
<accession>A0ABN0WG94</accession>
<name>A0ABN0WG94_9BACI</name>
<proteinExistence type="predicted"/>
<keyword evidence="2" id="KW-1185">Reference proteome</keyword>
<reference evidence="2" key="1">
    <citation type="journal article" date="2019" name="Int. J. Syst. Evol. Microbiol.">
        <title>The Global Catalogue of Microorganisms (GCM) 10K type strain sequencing project: providing services to taxonomists for standard genome sequencing and annotation.</title>
        <authorList>
            <consortium name="The Broad Institute Genomics Platform"/>
            <consortium name="The Broad Institute Genome Sequencing Center for Infectious Disease"/>
            <person name="Wu L."/>
            <person name="Ma J."/>
        </authorList>
    </citation>
    <scope>NUCLEOTIDE SEQUENCE [LARGE SCALE GENOMIC DNA]</scope>
    <source>
        <strain evidence="2">JCM 9731</strain>
    </source>
</reference>